<proteinExistence type="predicted"/>
<dbReference type="GeneID" id="582346"/>
<dbReference type="RefSeq" id="XP_030828197.1">
    <property type="nucleotide sequence ID" value="XM_030972337.1"/>
</dbReference>
<feature type="compositionally biased region" description="Acidic residues" evidence="4">
    <location>
        <begin position="37"/>
        <end position="54"/>
    </location>
</feature>
<accession>A0A7M7MY64</accession>
<dbReference type="SUPFAM" id="SSF57903">
    <property type="entry name" value="FYVE/PHD zinc finger"/>
    <property type="match status" value="1"/>
</dbReference>
<dbReference type="Gene3D" id="3.40.630.30">
    <property type="match status" value="1"/>
</dbReference>
<dbReference type="InterPro" id="IPR016181">
    <property type="entry name" value="Acyl_CoA_acyltransferase"/>
</dbReference>
<dbReference type="GO" id="GO:0004402">
    <property type="term" value="F:histone acetyltransferase activity"/>
    <property type="evidence" value="ECO:0000318"/>
    <property type="project" value="GO_Central"/>
</dbReference>
<dbReference type="CDD" id="cd04301">
    <property type="entry name" value="NAT_SF"/>
    <property type="match status" value="1"/>
</dbReference>
<evidence type="ECO:0000256" key="3">
    <source>
        <dbReference type="ARBA" id="ARBA00022833"/>
    </source>
</evidence>
<evidence type="ECO:0000256" key="4">
    <source>
        <dbReference type="SAM" id="MobiDB-lite"/>
    </source>
</evidence>
<dbReference type="InterPro" id="IPR000182">
    <property type="entry name" value="GNAT_dom"/>
</dbReference>
<dbReference type="OrthoDB" id="4080456at2759"/>
<feature type="compositionally biased region" description="Basic and acidic residues" evidence="4">
    <location>
        <begin position="26"/>
        <end position="36"/>
    </location>
</feature>
<dbReference type="EnsemblMetazoa" id="XM_030972337">
    <property type="protein sequence ID" value="XP_030828197"/>
    <property type="gene ID" value="LOC582346"/>
</dbReference>
<keyword evidence="7" id="KW-1185">Reference proteome</keyword>
<dbReference type="FunCoup" id="A0A7M7MY64">
    <property type="interactions" value="1253"/>
</dbReference>
<dbReference type="OMA" id="PRRNWPW"/>
<dbReference type="Proteomes" id="UP000007110">
    <property type="component" value="Unassembled WGS sequence"/>
</dbReference>
<feature type="region of interest" description="Disordered" evidence="4">
    <location>
        <begin position="266"/>
        <end position="345"/>
    </location>
</feature>
<feature type="compositionally biased region" description="Basic and acidic residues" evidence="4">
    <location>
        <begin position="452"/>
        <end position="461"/>
    </location>
</feature>
<keyword evidence="1" id="KW-0479">Metal-binding</keyword>
<dbReference type="PROSITE" id="PS01359">
    <property type="entry name" value="ZF_PHD_1"/>
    <property type="match status" value="1"/>
</dbReference>
<dbReference type="SMART" id="SM00249">
    <property type="entry name" value="PHD"/>
    <property type="match status" value="1"/>
</dbReference>
<reference evidence="6" key="2">
    <citation type="submission" date="2021-01" db="UniProtKB">
        <authorList>
            <consortium name="EnsemblMetazoa"/>
        </authorList>
    </citation>
    <scope>IDENTIFICATION</scope>
</reference>
<dbReference type="InterPro" id="IPR019786">
    <property type="entry name" value="Zinc_finger_PHD-type_CS"/>
</dbReference>
<organism evidence="6 7">
    <name type="scientific">Strongylocentrotus purpuratus</name>
    <name type="common">Purple sea urchin</name>
    <dbReference type="NCBI Taxonomy" id="7668"/>
    <lineage>
        <taxon>Eukaryota</taxon>
        <taxon>Metazoa</taxon>
        <taxon>Echinodermata</taxon>
        <taxon>Eleutherozoa</taxon>
        <taxon>Echinozoa</taxon>
        <taxon>Echinoidea</taxon>
        <taxon>Euechinoidea</taxon>
        <taxon>Echinacea</taxon>
        <taxon>Camarodonta</taxon>
        <taxon>Echinidea</taxon>
        <taxon>Strongylocentrotidae</taxon>
        <taxon>Strongylocentrotus</taxon>
    </lineage>
</organism>
<dbReference type="PROSITE" id="PS51186">
    <property type="entry name" value="GNAT"/>
    <property type="match status" value="1"/>
</dbReference>
<feature type="region of interest" description="Disordered" evidence="4">
    <location>
        <begin position="431"/>
        <end position="467"/>
    </location>
</feature>
<dbReference type="KEGG" id="spu:582346"/>
<dbReference type="InterPro" id="IPR011011">
    <property type="entry name" value="Znf_FYVE_PHD"/>
</dbReference>
<evidence type="ECO:0000256" key="1">
    <source>
        <dbReference type="ARBA" id="ARBA00022723"/>
    </source>
</evidence>
<dbReference type="FunFam" id="3.40.630.30:FF:000013">
    <property type="entry name" value="cysteine-rich protein 2-binding protein-like"/>
    <property type="match status" value="1"/>
</dbReference>
<feature type="region of interest" description="Disordered" evidence="4">
    <location>
        <begin position="1"/>
        <end position="77"/>
    </location>
</feature>
<keyword evidence="2" id="KW-0863">Zinc-finger</keyword>
<reference evidence="7" key="1">
    <citation type="submission" date="2015-02" db="EMBL/GenBank/DDBJ databases">
        <title>Genome sequencing for Strongylocentrotus purpuratus.</title>
        <authorList>
            <person name="Murali S."/>
            <person name="Liu Y."/>
            <person name="Vee V."/>
            <person name="English A."/>
            <person name="Wang M."/>
            <person name="Skinner E."/>
            <person name="Han Y."/>
            <person name="Muzny D.M."/>
            <person name="Worley K.C."/>
            <person name="Gibbs R.A."/>
        </authorList>
    </citation>
    <scope>NUCLEOTIDE SEQUENCE</scope>
</reference>
<dbReference type="InterPro" id="IPR001965">
    <property type="entry name" value="Znf_PHD"/>
</dbReference>
<feature type="compositionally biased region" description="Basic and acidic residues" evidence="4">
    <location>
        <begin position="277"/>
        <end position="315"/>
    </location>
</feature>
<dbReference type="AlphaFoldDB" id="A0A7M7MY64"/>
<evidence type="ECO:0000259" key="5">
    <source>
        <dbReference type="PROSITE" id="PS51186"/>
    </source>
</evidence>
<evidence type="ECO:0000256" key="2">
    <source>
        <dbReference type="ARBA" id="ARBA00022771"/>
    </source>
</evidence>
<dbReference type="Gene3D" id="3.90.980.20">
    <property type="match status" value="1"/>
</dbReference>
<protein>
    <recommendedName>
        <fullName evidence="5">N-acetyltransferase domain-containing protein</fullName>
    </recommendedName>
</protein>
<feature type="compositionally biased region" description="Polar residues" evidence="4">
    <location>
        <begin position="318"/>
        <end position="329"/>
    </location>
</feature>
<dbReference type="PANTHER" id="PTHR20916">
    <property type="entry name" value="CYSTEINE AND GLYCINE-RICH PROTEIN 2 BINDING PROTEIN"/>
    <property type="match status" value="1"/>
</dbReference>
<keyword evidence="3" id="KW-0862">Zinc</keyword>
<dbReference type="CTD" id="57325"/>
<dbReference type="Pfam" id="PF00583">
    <property type="entry name" value="Acetyltransf_1"/>
    <property type="match status" value="1"/>
</dbReference>
<dbReference type="PANTHER" id="PTHR20916:SF26">
    <property type="entry name" value="CYSTEINE-RICH PROTEIN 2-BINDING PROTEIN"/>
    <property type="match status" value="1"/>
</dbReference>
<dbReference type="SUPFAM" id="SSF55729">
    <property type="entry name" value="Acyl-CoA N-acyltransferases (Nat)"/>
    <property type="match status" value="1"/>
</dbReference>
<feature type="domain" description="N-acetyltransferase" evidence="5">
    <location>
        <begin position="665"/>
        <end position="804"/>
    </location>
</feature>
<dbReference type="InParanoid" id="A0A7M7MY64"/>
<evidence type="ECO:0000313" key="7">
    <source>
        <dbReference type="Proteomes" id="UP000007110"/>
    </source>
</evidence>
<feature type="compositionally biased region" description="Acidic residues" evidence="4">
    <location>
        <begin position="62"/>
        <end position="77"/>
    </location>
</feature>
<feature type="compositionally biased region" description="Polar residues" evidence="4">
    <location>
        <begin position="431"/>
        <end position="440"/>
    </location>
</feature>
<sequence length="804" mass="90780">MSGASEADQGENDEIDVVSMDTKSPGTREEAAKSPEEDIVLEAMVDDDGEDDEESHVTITHEEEEGVKEENVDVEEEDEAEGAQCYCEGKGEGPMLPCEKCKKSFHLACFSTGNPTTLEGDTFFKLNCSACNIPEDETVERLRLTWQQVVMLSLYNLGRIRSGRRGFFRWKEDICEFISLHWNLIFGAHKIKTTTWHGTVAGVLSVGNKQLFRSGAMEFNETGWWTLIENRPPTLKQEPSLKAKQFAGRKARAVFEPTIKVEGLRNRKRGTSAESAIELKEKRSRTQEAKDIRKAKQASEEEYKKKQQKDSKDDESSLDSFTGSENLGQPTAVPDSPSILSLLGGDNSSDSFTSNLLNESDLTPEVNLPSMLMAGDEEEVLHHGGSKGLSDLSALPSPIIVSRQFSNDSSQDTPMEAISEMPSFAGSLRSLDSSANSVSGKETKLRKHKVKGQAEMKTKDGAEEDEEDAFKPKFLPMSVYEERQLLKLLESCSEAVDVDPVARRLRRKLLIRQEKRARGQPLFDLDASLQQMLQRRCHMTPSKMARSVFTQSPRRGGVNPQGVGMQYVSSSQQEGDYRILDRFQMSHYSAPSVHQPQTSFKARLIGCNESAMMQSIVSPYTARVLKPFIRRDTESKPLKLRLLQEILEHHRKAEPSFKAPPVAPIDYCYVRPQHIPSINALCREFFWPGIDLSECLHYPDFSVVVLYRKVVIGFGFMVPDVKYNEAYISFLFVHPEWRSAGIGTFMVYHLIQTCMGKDVTLHVSASNPAMLLYQKFGFKQEELFLDFYDKYYPEDSQECRHAFF</sequence>
<dbReference type="GO" id="GO:0008270">
    <property type="term" value="F:zinc ion binding"/>
    <property type="evidence" value="ECO:0007669"/>
    <property type="project" value="UniProtKB-KW"/>
</dbReference>
<name>A0A7M7MY64_STRPU</name>
<evidence type="ECO:0000313" key="6">
    <source>
        <dbReference type="EnsemblMetazoa" id="XP_030828197"/>
    </source>
</evidence>